<dbReference type="InterPro" id="IPR037167">
    <property type="entry name" value="Peptidase_S11_C_sf"/>
</dbReference>
<evidence type="ECO:0000256" key="10">
    <source>
        <dbReference type="ARBA" id="ARBA00022984"/>
    </source>
</evidence>
<dbReference type="GO" id="GO:0071555">
    <property type="term" value="P:cell wall organization"/>
    <property type="evidence" value="ECO:0007669"/>
    <property type="project" value="UniProtKB-KW"/>
</dbReference>
<name>A0A1L9NUD6_9RHOB</name>
<evidence type="ECO:0000259" key="17">
    <source>
        <dbReference type="SMART" id="SM00936"/>
    </source>
</evidence>
<sequence>MRRLITAGFALALPFLLALPAAAFETRASSAFVIDQTTGTVLLNKNADQMLPPASMSKLMTLYIAFEALRDGRLSLDEKLPVSQHAMSYGGSTMFLDTTDRVKVEDLIRGIIVLSGNDACAVIAEALSPNGTEAGFARFMTQRAQQLGMTNSTFTNSNGWPQAGHRMSMRDLALLANKLITDFPSFYPLFSEREFIFDGRAPQNTRNRNPLLALGIGADGLKTGHTQEAGYGLIGSAKQRDRRVIFVISGLQTAQARAEEAESIVNWAFRQFAVKPVAKAGTAVASADVWMGRDQKVPLVPLEDVSMLMPVTSQEDVKAEVIYNGPITAPISKDQKIAELVITPPGLPETRIPLFAGNDVPAGGFTSRIGTVAQLLIEQLNEQPAAPTDQGS</sequence>
<keyword evidence="11" id="KW-0961">Cell wall biogenesis/degradation</keyword>
<keyword evidence="9" id="KW-0133">Cell shape</keyword>
<dbReference type="SUPFAM" id="SSF56601">
    <property type="entry name" value="beta-lactamase/transpeptidase-like"/>
    <property type="match status" value="1"/>
</dbReference>
<comment type="caution">
    <text evidence="18">The sequence shown here is derived from an EMBL/GenBank/DDBJ whole genome shotgun (WGS) entry which is preliminary data.</text>
</comment>
<dbReference type="AlphaFoldDB" id="A0A1L9NUD6"/>
<comment type="function">
    <text evidence="1">Removes C-terminal D-alanyl residues from sugar-peptide cell wall precursors.</text>
</comment>
<accession>A0A1L9NUD6</accession>
<dbReference type="SUPFAM" id="SSF69189">
    <property type="entry name" value="Penicillin-binding protein associated domain"/>
    <property type="match status" value="1"/>
</dbReference>
<dbReference type="Pfam" id="PF00768">
    <property type="entry name" value="Peptidase_S11"/>
    <property type="match status" value="1"/>
</dbReference>
<evidence type="ECO:0000313" key="18">
    <source>
        <dbReference type="EMBL" id="OJI92859.1"/>
    </source>
</evidence>
<evidence type="ECO:0000256" key="3">
    <source>
        <dbReference type="ARBA" id="ARBA00007164"/>
    </source>
</evidence>
<evidence type="ECO:0000256" key="13">
    <source>
        <dbReference type="PIRSR" id="PIRSR618044-1"/>
    </source>
</evidence>
<feature type="domain" description="Peptidase S11 D-Ala-D-Ala carboxypeptidase A C-terminal" evidence="17">
    <location>
        <begin position="272"/>
        <end position="362"/>
    </location>
</feature>
<dbReference type="GO" id="GO:0006508">
    <property type="term" value="P:proteolysis"/>
    <property type="evidence" value="ECO:0007669"/>
    <property type="project" value="UniProtKB-KW"/>
</dbReference>
<evidence type="ECO:0000256" key="16">
    <source>
        <dbReference type="SAM" id="SignalP"/>
    </source>
</evidence>
<feature type="active site" description="Proton acceptor" evidence="13">
    <location>
        <position position="58"/>
    </location>
</feature>
<gene>
    <name evidence="18" type="primary">dacF_1</name>
    <name evidence="18" type="ORF">PFRI_29200</name>
</gene>
<dbReference type="InterPro" id="IPR012338">
    <property type="entry name" value="Beta-lactam/transpept-like"/>
</dbReference>
<reference evidence="18 19" key="1">
    <citation type="submission" date="2016-10" db="EMBL/GenBank/DDBJ databases">
        <title>Genome sequence of Planktotalea frisia SH6-1.</title>
        <authorList>
            <person name="Poehlein A."/>
            <person name="Bakenhus I."/>
            <person name="Voget S."/>
            <person name="Brinkhoff T."/>
            <person name="Simon M."/>
        </authorList>
    </citation>
    <scope>NUCLEOTIDE SEQUENCE [LARGE SCALE GENOMIC DNA]</scope>
    <source>
        <strain evidence="18 19">SH6-1</strain>
    </source>
</reference>
<evidence type="ECO:0000256" key="9">
    <source>
        <dbReference type="ARBA" id="ARBA00022960"/>
    </source>
</evidence>
<dbReference type="EC" id="3.4.16.4" evidence="4"/>
<protein>
    <recommendedName>
        <fullName evidence="4">serine-type D-Ala-D-Ala carboxypeptidase</fullName>
        <ecNumber evidence="4">3.4.16.4</ecNumber>
    </recommendedName>
</protein>
<keyword evidence="5 18" id="KW-0121">Carboxypeptidase</keyword>
<evidence type="ECO:0000256" key="14">
    <source>
        <dbReference type="PIRSR" id="PIRSR618044-2"/>
    </source>
</evidence>
<evidence type="ECO:0000256" key="8">
    <source>
        <dbReference type="ARBA" id="ARBA00022801"/>
    </source>
</evidence>
<evidence type="ECO:0000256" key="4">
    <source>
        <dbReference type="ARBA" id="ARBA00012448"/>
    </source>
</evidence>
<feature type="active site" evidence="13">
    <location>
        <position position="115"/>
    </location>
</feature>
<keyword evidence="8 18" id="KW-0378">Hydrolase</keyword>
<evidence type="ECO:0000256" key="2">
    <source>
        <dbReference type="ARBA" id="ARBA00004752"/>
    </source>
</evidence>
<evidence type="ECO:0000256" key="1">
    <source>
        <dbReference type="ARBA" id="ARBA00003217"/>
    </source>
</evidence>
<keyword evidence="10" id="KW-0573">Peptidoglycan synthesis</keyword>
<dbReference type="InterPro" id="IPR012907">
    <property type="entry name" value="Peptidase_S11_C"/>
</dbReference>
<evidence type="ECO:0000256" key="12">
    <source>
        <dbReference type="ARBA" id="ARBA00034000"/>
    </source>
</evidence>
<evidence type="ECO:0000256" key="7">
    <source>
        <dbReference type="ARBA" id="ARBA00022729"/>
    </source>
</evidence>
<keyword evidence="7 16" id="KW-0732">Signal</keyword>
<dbReference type="Proteomes" id="UP000184514">
    <property type="component" value="Unassembled WGS sequence"/>
</dbReference>
<evidence type="ECO:0000256" key="15">
    <source>
        <dbReference type="RuleBase" id="RU004016"/>
    </source>
</evidence>
<proteinExistence type="inferred from homology"/>
<dbReference type="EMBL" id="MLCB01000164">
    <property type="protein sequence ID" value="OJI92859.1"/>
    <property type="molecule type" value="Genomic_DNA"/>
</dbReference>
<dbReference type="Pfam" id="PF07943">
    <property type="entry name" value="PBP5_C"/>
    <property type="match status" value="1"/>
</dbReference>
<evidence type="ECO:0000256" key="5">
    <source>
        <dbReference type="ARBA" id="ARBA00022645"/>
    </source>
</evidence>
<dbReference type="PANTHER" id="PTHR21581:SF6">
    <property type="entry name" value="TRAFFICKING PROTEIN PARTICLE COMPLEX SUBUNIT 12"/>
    <property type="match status" value="1"/>
</dbReference>
<feature type="chain" id="PRO_5012747343" description="serine-type D-Ala-D-Ala carboxypeptidase" evidence="16">
    <location>
        <begin position="24"/>
        <end position="392"/>
    </location>
</feature>
<dbReference type="InterPro" id="IPR001967">
    <property type="entry name" value="Peptidase_S11_N"/>
</dbReference>
<dbReference type="SMART" id="SM00936">
    <property type="entry name" value="PBP5_C"/>
    <property type="match status" value="1"/>
</dbReference>
<feature type="signal peptide" evidence="16">
    <location>
        <begin position="1"/>
        <end position="23"/>
    </location>
</feature>
<evidence type="ECO:0000256" key="6">
    <source>
        <dbReference type="ARBA" id="ARBA00022670"/>
    </source>
</evidence>
<dbReference type="Gene3D" id="2.60.410.10">
    <property type="entry name" value="D-Ala-D-Ala carboxypeptidase, C-terminal domain"/>
    <property type="match status" value="1"/>
</dbReference>
<dbReference type="UniPathway" id="UPA00219"/>
<keyword evidence="19" id="KW-1185">Reference proteome</keyword>
<evidence type="ECO:0000313" key="19">
    <source>
        <dbReference type="Proteomes" id="UP000184514"/>
    </source>
</evidence>
<organism evidence="18 19">
    <name type="scientific">Planktotalea frisia</name>
    <dbReference type="NCBI Taxonomy" id="696762"/>
    <lineage>
        <taxon>Bacteria</taxon>
        <taxon>Pseudomonadati</taxon>
        <taxon>Pseudomonadota</taxon>
        <taxon>Alphaproteobacteria</taxon>
        <taxon>Rhodobacterales</taxon>
        <taxon>Paracoccaceae</taxon>
        <taxon>Planktotalea</taxon>
    </lineage>
</organism>
<evidence type="ECO:0000256" key="11">
    <source>
        <dbReference type="ARBA" id="ARBA00023316"/>
    </source>
</evidence>
<dbReference type="RefSeq" id="WP_072631444.1">
    <property type="nucleotide sequence ID" value="NZ_JABBAN010000275.1"/>
</dbReference>
<dbReference type="OrthoDB" id="9795979at2"/>
<dbReference type="GO" id="GO:0009252">
    <property type="term" value="P:peptidoglycan biosynthetic process"/>
    <property type="evidence" value="ECO:0007669"/>
    <property type="project" value="UniProtKB-UniPathway"/>
</dbReference>
<dbReference type="GO" id="GO:0008360">
    <property type="term" value="P:regulation of cell shape"/>
    <property type="evidence" value="ECO:0007669"/>
    <property type="project" value="UniProtKB-KW"/>
</dbReference>
<dbReference type="PRINTS" id="PR00725">
    <property type="entry name" value="DADACBPTASE1"/>
</dbReference>
<comment type="catalytic activity">
    <reaction evidence="12">
        <text>Preferential cleavage: (Ac)2-L-Lys-D-Ala-|-D-Ala. Also transpeptidation of peptidyl-alanyl moieties that are N-acyl substituents of D-alanine.</text>
        <dbReference type="EC" id="3.4.16.4"/>
    </reaction>
</comment>
<comment type="pathway">
    <text evidence="2">Cell wall biogenesis; peptidoglycan biosynthesis.</text>
</comment>
<dbReference type="InterPro" id="IPR015956">
    <property type="entry name" value="Peniciliin-bd_prot_C_sf"/>
</dbReference>
<dbReference type="STRING" id="696762.PFRI_29200"/>
<comment type="similarity">
    <text evidence="3 15">Belongs to the peptidase S11 family.</text>
</comment>
<feature type="binding site" evidence="14">
    <location>
        <position position="222"/>
    </location>
    <ligand>
        <name>substrate</name>
    </ligand>
</feature>
<feature type="active site" description="Acyl-ester intermediate" evidence="13">
    <location>
        <position position="55"/>
    </location>
</feature>
<dbReference type="GO" id="GO:0009002">
    <property type="term" value="F:serine-type D-Ala-D-Ala carboxypeptidase activity"/>
    <property type="evidence" value="ECO:0007669"/>
    <property type="project" value="UniProtKB-EC"/>
</dbReference>
<dbReference type="Gene3D" id="3.40.710.10">
    <property type="entry name" value="DD-peptidase/beta-lactamase superfamily"/>
    <property type="match status" value="1"/>
</dbReference>
<dbReference type="InterPro" id="IPR018044">
    <property type="entry name" value="Peptidase_S11"/>
</dbReference>
<keyword evidence="6" id="KW-0645">Protease</keyword>
<dbReference type="PANTHER" id="PTHR21581">
    <property type="entry name" value="D-ALANYL-D-ALANINE CARBOXYPEPTIDASE"/>
    <property type="match status" value="1"/>
</dbReference>